<reference evidence="8" key="2">
    <citation type="submission" date="2025-09" db="UniProtKB">
        <authorList>
            <consortium name="Ensembl"/>
        </authorList>
    </citation>
    <scope>IDENTIFICATION</scope>
</reference>
<protein>
    <recommendedName>
        <fullName evidence="2">Ubiquitin-fold modifier 1</fullName>
    </recommendedName>
</protein>
<feature type="transmembrane region" description="Helical" evidence="7">
    <location>
        <begin position="105"/>
        <end position="130"/>
    </location>
</feature>
<comment type="similarity">
    <text evidence="1">Belongs to the UFM1 family.</text>
</comment>
<keyword evidence="4" id="KW-0833">Ubl conjugation pathway</keyword>
<evidence type="ECO:0000313" key="8">
    <source>
        <dbReference type="Ensembl" id="ENSNNAP00000011933.1"/>
    </source>
</evidence>
<keyword evidence="7" id="KW-0472">Membrane</keyword>
<evidence type="ECO:0000256" key="7">
    <source>
        <dbReference type="SAM" id="Phobius"/>
    </source>
</evidence>
<organism evidence="8 9">
    <name type="scientific">Naja naja</name>
    <name type="common">Indian cobra</name>
    <dbReference type="NCBI Taxonomy" id="35670"/>
    <lineage>
        <taxon>Eukaryota</taxon>
        <taxon>Metazoa</taxon>
        <taxon>Chordata</taxon>
        <taxon>Craniata</taxon>
        <taxon>Vertebrata</taxon>
        <taxon>Euteleostomi</taxon>
        <taxon>Lepidosauria</taxon>
        <taxon>Squamata</taxon>
        <taxon>Bifurcata</taxon>
        <taxon>Unidentata</taxon>
        <taxon>Episquamata</taxon>
        <taxon>Toxicofera</taxon>
        <taxon>Serpentes</taxon>
        <taxon>Colubroidea</taxon>
        <taxon>Elapidae</taxon>
        <taxon>Elapinae</taxon>
        <taxon>Naja</taxon>
    </lineage>
</organism>
<dbReference type="Proteomes" id="UP000694559">
    <property type="component" value="Unplaced"/>
</dbReference>
<keyword evidence="3" id="KW-1017">Isopeptide bond</keyword>
<dbReference type="OrthoDB" id="10566583at2759"/>
<evidence type="ECO:0000313" key="9">
    <source>
        <dbReference type="Proteomes" id="UP000694559"/>
    </source>
</evidence>
<dbReference type="Gene3D" id="3.10.20.90">
    <property type="entry name" value="Phosphatidylinositol 3-kinase Catalytic Subunit, Chain A, domain 1"/>
    <property type="match status" value="1"/>
</dbReference>
<dbReference type="Ensembl" id="ENSNNAT00000012479.1">
    <property type="protein sequence ID" value="ENSNNAP00000011933.1"/>
    <property type="gene ID" value="ENSNNAG00000008019.1"/>
</dbReference>
<evidence type="ECO:0000256" key="5">
    <source>
        <dbReference type="ARBA" id="ARBA00038545"/>
    </source>
</evidence>
<dbReference type="SUPFAM" id="SSF54236">
    <property type="entry name" value="Ubiquitin-like"/>
    <property type="match status" value="1"/>
</dbReference>
<keyword evidence="9" id="KW-1185">Reference proteome</keyword>
<proteinExistence type="inferred from homology"/>
<dbReference type="AlphaFoldDB" id="A0A8C7DWQ7"/>
<dbReference type="Pfam" id="PF03671">
    <property type="entry name" value="Ufm1"/>
    <property type="match status" value="1"/>
</dbReference>
<evidence type="ECO:0000256" key="4">
    <source>
        <dbReference type="ARBA" id="ARBA00022786"/>
    </source>
</evidence>
<dbReference type="InterPro" id="IPR029071">
    <property type="entry name" value="Ubiquitin-like_domsf"/>
</dbReference>
<dbReference type="InterPro" id="IPR005375">
    <property type="entry name" value="UFM1"/>
</dbReference>
<comment type="function">
    <text evidence="6">Ubiquitin-like modifier which can be covalently attached via an isopeptide bond to lysine residues of substrate proteins as a monomer or a lysine-linked polymer. The so-called ufmylation, requires the UFM1-activating E1 enzyme UBA5, the UFM1-conjugating E2 enzyme UFC1, and the UFM1-ligase E3 enzyme UFL1. Ufmylation is involved in various processes, such as ribosome recycling, response to DNA damage, transcription or reticulophagy (also called ER-phagy) induced in response to endoplasmic reticulum stress.</text>
</comment>
<reference evidence="8" key="1">
    <citation type="submission" date="2025-08" db="UniProtKB">
        <authorList>
            <consortium name="Ensembl"/>
        </authorList>
    </citation>
    <scope>IDENTIFICATION</scope>
</reference>
<keyword evidence="7" id="KW-1133">Transmembrane helix</keyword>
<evidence type="ECO:0000256" key="1">
    <source>
        <dbReference type="ARBA" id="ARBA00010230"/>
    </source>
</evidence>
<accession>A0A8C7DWQ7</accession>
<comment type="subunit">
    <text evidence="5">Interacts with UBA5. Interacts with UFC1.</text>
</comment>
<evidence type="ECO:0000256" key="3">
    <source>
        <dbReference type="ARBA" id="ARBA00022499"/>
    </source>
</evidence>
<dbReference type="GeneTree" id="ENSGT01010000230279"/>
<dbReference type="GO" id="GO:0071569">
    <property type="term" value="P:protein ufmylation"/>
    <property type="evidence" value="ECO:0007669"/>
    <property type="project" value="InterPro"/>
</dbReference>
<evidence type="ECO:0000256" key="6">
    <source>
        <dbReference type="ARBA" id="ARBA00045800"/>
    </source>
</evidence>
<keyword evidence="7" id="KW-0812">Transmembrane</keyword>
<evidence type="ECO:0000256" key="2">
    <source>
        <dbReference type="ARBA" id="ARBA00015319"/>
    </source>
</evidence>
<sequence length="154" mass="17641">NVKLTFKVLLISDPLLPYTKLRIPPPVMLAQEFWEEFQVPATTSVIIINDGIEINTDWALVLSSKLGNLVANVSSLFEKTFSVCFELCVPVRALVFKYLFMGCKFVWMLFVQLLLSQGLTSDCLIVWLLLLRHGYFGFKYCLHDVNWCCLCGYC</sequence>
<name>A0A8C7DWQ7_NAJNA</name>